<protein>
    <submittedName>
        <fullName evidence="2">Uncharacterized protein</fullName>
    </submittedName>
</protein>
<dbReference type="AlphaFoldDB" id="A0AAV9WLP4"/>
<keyword evidence="1" id="KW-0732">Signal</keyword>
<gene>
    <name evidence="2" type="ORF">TWF481_000083</name>
</gene>
<sequence length="351" mass="38682">MLNQARLIANSPRPKYRIFALSIFILGSLAVPLEQGRNASSGTHATIVASSLPLLETGTDGRLDSDGTVLNETRSFEGSGRPNLGEVVSSSDEKARAVSPGMFHTPFRVQCHPPTVVLDMPGDPALYPQVLRNTPGTGNTVDRERLRTLQSRPNYPEMVASGEITRAKMIKKLANLLLRCRHCHCNEAGEIVPDARTDVTHKRCPPTDDFARSCQLWYKTFSAHFDALNRLPQRFRDLYPEYEWQPPSGPVQASVRPAWARAQQIDNPADLMPLLGVERGLEYELDELRQFGLGRDEKWDGNYWDLGKGGGVFWGGRGPPGAGSGSGVFKRSELHPLIEVGKDAENGAVDL</sequence>
<keyword evidence="3" id="KW-1185">Reference proteome</keyword>
<feature type="chain" id="PRO_5043821760" evidence="1">
    <location>
        <begin position="31"/>
        <end position="351"/>
    </location>
</feature>
<feature type="signal peptide" evidence="1">
    <location>
        <begin position="1"/>
        <end position="30"/>
    </location>
</feature>
<reference evidence="2 3" key="1">
    <citation type="submission" date="2023-08" db="EMBL/GenBank/DDBJ databases">
        <authorList>
            <person name="Palmer J.M."/>
        </authorList>
    </citation>
    <scope>NUCLEOTIDE SEQUENCE [LARGE SCALE GENOMIC DNA]</scope>
    <source>
        <strain evidence="2 3">TWF481</strain>
    </source>
</reference>
<organism evidence="2 3">
    <name type="scientific">Arthrobotrys musiformis</name>
    <dbReference type="NCBI Taxonomy" id="47236"/>
    <lineage>
        <taxon>Eukaryota</taxon>
        <taxon>Fungi</taxon>
        <taxon>Dikarya</taxon>
        <taxon>Ascomycota</taxon>
        <taxon>Pezizomycotina</taxon>
        <taxon>Orbiliomycetes</taxon>
        <taxon>Orbiliales</taxon>
        <taxon>Orbiliaceae</taxon>
        <taxon>Arthrobotrys</taxon>
    </lineage>
</organism>
<dbReference type="EMBL" id="JAVHJL010000001">
    <property type="protein sequence ID" value="KAK6511161.1"/>
    <property type="molecule type" value="Genomic_DNA"/>
</dbReference>
<evidence type="ECO:0000256" key="1">
    <source>
        <dbReference type="SAM" id="SignalP"/>
    </source>
</evidence>
<proteinExistence type="predicted"/>
<evidence type="ECO:0000313" key="3">
    <source>
        <dbReference type="Proteomes" id="UP001370758"/>
    </source>
</evidence>
<accession>A0AAV9WLP4</accession>
<comment type="caution">
    <text evidence="2">The sequence shown here is derived from an EMBL/GenBank/DDBJ whole genome shotgun (WGS) entry which is preliminary data.</text>
</comment>
<dbReference type="Proteomes" id="UP001370758">
    <property type="component" value="Unassembled WGS sequence"/>
</dbReference>
<name>A0AAV9WLP4_9PEZI</name>
<evidence type="ECO:0000313" key="2">
    <source>
        <dbReference type="EMBL" id="KAK6511161.1"/>
    </source>
</evidence>